<evidence type="ECO:0000313" key="2">
    <source>
        <dbReference type="EMBL" id="GJT83973.1"/>
    </source>
</evidence>
<evidence type="ECO:0000256" key="1">
    <source>
        <dbReference type="SAM" id="MobiDB-lite"/>
    </source>
</evidence>
<reference evidence="2" key="2">
    <citation type="submission" date="2022-01" db="EMBL/GenBank/DDBJ databases">
        <authorList>
            <person name="Yamashiro T."/>
            <person name="Shiraishi A."/>
            <person name="Satake H."/>
            <person name="Nakayama K."/>
        </authorList>
    </citation>
    <scope>NUCLEOTIDE SEQUENCE</scope>
</reference>
<dbReference type="Proteomes" id="UP001151760">
    <property type="component" value="Unassembled WGS sequence"/>
</dbReference>
<dbReference type="EMBL" id="BQNB010019311">
    <property type="protein sequence ID" value="GJT83973.1"/>
    <property type="molecule type" value="Genomic_DNA"/>
</dbReference>
<evidence type="ECO:0000313" key="3">
    <source>
        <dbReference type="Proteomes" id="UP001151760"/>
    </source>
</evidence>
<organism evidence="2 3">
    <name type="scientific">Tanacetum coccineum</name>
    <dbReference type="NCBI Taxonomy" id="301880"/>
    <lineage>
        <taxon>Eukaryota</taxon>
        <taxon>Viridiplantae</taxon>
        <taxon>Streptophyta</taxon>
        <taxon>Embryophyta</taxon>
        <taxon>Tracheophyta</taxon>
        <taxon>Spermatophyta</taxon>
        <taxon>Magnoliopsida</taxon>
        <taxon>eudicotyledons</taxon>
        <taxon>Gunneridae</taxon>
        <taxon>Pentapetalae</taxon>
        <taxon>asterids</taxon>
        <taxon>campanulids</taxon>
        <taxon>Asterales</taxon>
        <taxon>Asteraceae</taxon>
        <taxon>Asteroideae</taxon>
        <taxon>Anthemideae</taxon>
        <taxon>Anthemidinae</taxon>
        <taxon>Tanacetum</taxon>
    </lineage>
</organism>
<protein>
    <recommendedName>
        <fullName evidence="4">Reverse transcriptase domain-containing protein</fullName>
    </recommendedName>
</protein>
<reference evidence="2" key="1">
    <citation type="journal article" date="2022" name="Int. J. Mol. Sci.">
        <title>Draft Genome of Tanacetum Coccineum: Genomic Comparison of Closely Related Tanacetum-Family Plants.</title>
        <authorList>
            <person name="Yamashiro T."/>
            <person name="Shiraishi A."/>
            <person name="Nakayama K."/>
            <person name="Satake H."/>
        </authorList>
    </citation>
    <scope>NUCLEOTIDE SEQUENCE</scope>
</reference>
<gene>
    <name evidence="2" type="ORF">Tco_1058315</name>
</gene>
<comment type="caution">
    <text evidence="2">The sequence shown here is derived from an EMBL/GenBank/DDBJ whole genome shotgun (WGS) entry which is preliminary data.</text>
</comment>
<feature type="region of interest" description="Disordered" evidence="1">
    <location>
        <begin position="141"/>
        <end position="176"/>
    </location>
</feature>
<keyword evidence="3" id="KW-1185">Reference proteome</keyword>
<sequence length="225" mass="26015">MKHSYSNDDTCFSIDVIDEILEEHFDALLDEGSKILYSIEGTPLEDKIFAEFDEFIAMNIEEITEPKNNEEEIPFEKITFNTNYKIKNSLNELPTDLELKPLSDHLEYAFLEEPSFLPDAKSGHSMCQSHCASLGKDLVQKSSPCDDEDDEPTPQPKIQTQKPAKETPLPKPYKLKISYPQRLRKEKMEAQYGKFLDMIRNPSNQRTHVDFLAVMQRMENFSKNS</sequence>
<proteinExistence type="predicted"/>
<name>A0ABQ5H7Y5_9ASTR</name>
<accession>A0ABQ5H7Y5</accession>
<evidence type="ECO:0008006" key="4">
    <source>
        <dbReference type="Google" id="ProtNLM"/>
    </source>
</evidence>